<dbReference type="InterPro" id="IPR050983">
    <property type="entry name" value="GST_Omega/HSP26"/>
</dbReference>
<dbReference type="GO" id="GO:0005737">
    <property type="term" value="C:cytoplasm"/>
    <property type="evidence" value="ECO:0007669"/>
    <property type="project" value="TreeGrafter"/>
</dbReference>
<dbReference type="InterPro" id="IPR036282">
    <property type="entry name" value="Glutathione-S-Trfase_C_sf"/>
</dbReference>
<dbReference type="SFLD" id="SFLDS00019">
    <property type="entry name" value="Glutathione_Transferase_(cytos"/>
    <property type="match status" value="1"/>
</dbReference>
<proteinExistence type="predicted"/>
<organism evidence="3 4">
    <name type="scientific">Rhizopus stolonifer</name>
    <name type="common">Rhizopus nigricans</name>
    <dbReference type="NCBI Taxonomy" id="4846"/>
    <lineage>
        <taxon>Eukaryota</taxon>
        <taxon>Fungi</taxon>
        <taxon>Fungi incertae sedis</taxon>
        <taxon>Mucoromycota</taxon>
        <taxon>Mucoromycotina</taxon>
        <taxon>Mucoromycetes</taxon>
        <taxon>Mucorales</taxon>
        <taxon>Mucorineae</taxon>
        <taxon>Rhizopodaceae</taxon>
        <taxon>Rhizopus</taxon>
    </lineage>
</organism>
<dbReference type="OrthoDB" id="249703at2759"/>
<dbReference type="Pfam" id="PF13410">
    <property type="entry name" value="GST_C_2"/>
    <property type="match status" value="1"/>
</dbReference>
<evidence type="ECO:0000259" key="1">
    <source>
        <dbReference type="PROSITE" id="PS50404"/>
    </source>
</evidence>
<feature type="domain" description="GST N-terminal" evidence="1">
    <location>
        <begin position="2"/>
        <end position="78"/>
    </location>
</feature>
<dbReference type="PANTHER" id="PTHR43968:SF6">
    <property type="entry name" value="GLUTATHIONE S-TRANSFERASE OMEGA"/>
    <property type="match status" value="1"/>
</dbReference>
<dbReference type="PROSITE" id="PS50404">
    <property type="entry name" value="GST_NTER"/>
    <property type="match status" value="1"/>
</dbReference>
<dbReference type="InterPro" id="IPR010987">
    <property type="entry name" value="Glutathione-S-Trfase_C-like"/>
</dbReference>
<dbReference type="STRING" id="4846.A0A367KTQ0"/>
<dbReference type="PROSITE" id="PS50405">
    <property type="entry name" value="GST_CTER"/>
    <property type="match status" value="1"/>
</dbReference>
<dbReference type="Proteomes" id="UP000253551">
    <property type="component" value="Unassembled WGS sequence"/>
</dbReference>
<evidence type="ECO:0000313" key="4">
    <source>
        <dbReference type="Proteomes" id="UP000253551"/>
    </source>
</evidence>
<name>A0A367KTQ0_RHIST</name>
<dbReference type="CDD" id="cd00299">
    <property type="entry name" value="GST_C_family"/>
    <property type="match status" value="1"/>
</dbReference>
<keyword evidence="4" id="KW-1185">Reference proteome</keyword>
<gene>
    <name evidence="3" type="primary">GST5</name>
    <name evidence="3" type="ORF">CU098_010060</name>
</gene>
<protein>
    <submittedName>
        <fullName evidence="3">Glutathione S-transferase 5</fullName>
    </submittedName>
</protein>
<dbReference type="Pfam" id="PF13417">
    <property type="entry name" value="GST_N_3"/>
    <property type="match status" value="1"/>
</dbReference>
<dbReference type="SFLD" id="SFLDG00358">
    <property type="entry name" value="Main_(cytGST)"/>
    <property type="match status" value="1"/>
</dbReference>
<evidence type="ECO:0000259" key="2">
    <source>
        <dbReference type="PROSITE" id="PS50405"/>
    </source>
</evidence>
<dbReference type="GO" id="GO:0016740">
    <property type="term" value="F:transferase activity"/>
    <property type="evidence" value="ECO:0007669"/>
    <property type="project" value="UniProtKB-KW"/>
</dbReference>
<dbReference type="InterPro" id="IPR004045">
    <property type="entry name" value="Glutathione_S-Trfase_N"/>
</dbReference>
<dbReference type="Gene3D" id="1.20.1050.10">
    <property type="match status" value="1"/>
</dbReference>
<dbReference type="InterPro" id="IPR040079">
    <property type="entry name" value="Glutathione_S-Trfase"/>
</dbReference>
<sequence length="221" mass="25564">MEGPKIIGALFSTYTRTMRMALIRLNVPFQLEQANPHSKLAYKYNPFGRVPSLLHNNNQIFETMAITNYIDATFSSDLTPQDLDTKIKMSQIISILSDYVFHHIIFNVCKRRDTYEQQGKNEEEIAVLLKNHLKKATDIIRALDNLIPFDGTKFLCGDQLTWADYFFYPTLADMYAIPEGKFFAESSPKLQTWYEHFKTRKEVLDTYPGTVADIRSKKSSI</sequence>
<evidence type="ECO:0000313" key="3">
    <source>
        <dbReference type="EMBL" id="RCI05500.1"/>
    </source>
</evidence>
<feature type="domain" description="GST C-terminal" evidence="2">
    <location>
        <begin position="82"/>
        <end position="220"/>
    </location>
</feature>
<dbReference type="AlphaFoldDB" id="A0A367KTQ0"/>
<dbReference type="SUPFAM" id="SSF47616">
    <property type="entry name" value="GST C-terminal domain-like"/>
    <property type="match status" value="1"/>
</dbReference>
<accession>A0A367KTQ0</accession>
<reference evidence="3 4" key="1">
    <citation type="journal article" date="2018" name="G3 (Bethesda)">
        <title>Phylogenetic and Phylogenomic Definition of Rhizopus Species.</title>
        <authorList>
            <person name="Gryganskyi A.P."/>
            <person name="Golan J."/>
            <person name="Dolatabadi S."/>
            <person name="Mondo S."/>
            <person name="Robb S."/>
            <person name="Idnurm A."/>
            <person name="Muszewska A."/>
            <person name="Steczkiewicz K."/>
            <person name="Masonjones S."/>
            <person name="Liao H.L."/>
            <person name="Gajdeczka M.T."/>
            <person name="Anike F."/>
            <person name="Vuek A."/>
            <person name="Anishchenko I.M."/>
            <person name="Voigt K."/>
            <person name="de Hoog G.S."/>
            <person name="Smith M.E."/>
            <person name="Heitman J."/>
            <person name="Vilgalys R."/>
            <person name="Stajich J.E."/>
        </authorList>
    </citation>
    <scope>NUCLEOTIDE SEQUENCE [LARGE SCALE GENOMIC DNA]</scope>
    <source>
        <strain evidence="3 4">LSU 92-RS-03</strain>
    </source>
</reference>
<dbReference type="Gene3D" id="3.40.30.10">
    <property type="entry name" value="Glutaredoxin"/>
    <property type="match status" value="1"/>
</dbReference>
<keyword evidence="3" id="KW-0808">Transferase</keyword>
<dbReference type="InterPro" id="IPR036249">
    <property type="entry name" value="Thioredoxin-like_sf"/>
</dbReference>
<dbReference type="PANTHER" id="PTHR43968">
    <property type="match status" value="1"/>
</dbReference>
<comment type="caution">
    <text evidence="3">The sequence shown here is derived from an EMBL/GenBank/DDBJ whole genome shotgun (WGS) entry which is preliminary data.</text>
</comment>
<dbReference type="SUPFAM" id="SSF52833">
    <property type="entry name" value="Thioredoxin-like"/>
    <property type="match status" value="1"/>
</dbReference>
<dbReference type="EMBL" id="PJQM01000372">
    <property type="protein sequence ID" value="RCI05500.1"/>
    <property type="molecule type" value="Genomic_DNA"/>
</dbReference>